<organism evidence="3 4">
    <name type="scientific">Polychaeton citri CBS 116435</name>
    <dbReference type="NCBI Taxonomy" id="1314669"/>
    <lineage>
        <taxon>Eukaryota</taxon>
        <taxon>Fungi</taxon>
        <taxon>Dikarya</taxon>
        <taxon>Ascomycota</taxon>
        <taxon>Pezizomycotina</taxon>
        <taxon>Dothideomycetes</taxon>
        <taxon>Dothideomycetidae</taxon>
        <taxon>Capnodiales</taxon>
        <taxon>Capnodiaceae</taxon>
        <taxon>Polychaeton</taxon>
    </lineage>
</organism>
<gene>
    <name evidence="3" type="ORF">K431DRAFT_288361</name>
</gene>
<feature type="region of interest" description="Disordered" evidence="1">
    <location>
        <begin position="269"/>
        <end position="352"/>
    </location>
</feature>
<accession>A0A9P4Q0U3</accession>
<dbReference type="Proteomes" id="UP000799441">
    <property type="component" value="Unassembled WGS sequence"/>
</dbReference>
<feature type="compositionally biased region" description="Acidic residues" evidence="1">
    <location>
        <begin position="300"/>
        <end position="318"/>
    </location>
</feature>
<feature type="compositionally biased region" description="Basic residues" evidence="1">
    <location>
        <begin position="206"/>
        <end position="216"/>
    </location>
</feature>
<keyword evidence="4" id="KW-1185">Reference proteome</keyword>
<evidence type="ECO:0000313" key="3">
    <source>
        <dbReference type="EMBL" id="KAF2717654.1"/>
    </source>
</evidence>
<dbReference type="Gene3D" id="3.30.2010.10">
    <property type="entry name" value="Metalloproteases ('zincins'), catalytic domain"/>
    <property type="match status" value="1"/>
</dbReference>
<name>A0A9P4Q0U3_9PEZI</name>
<feature type="compositionally biased region" description="Polar residues" evidence="1">
    <location>
        <begin position="390"/>
        <end position="415"/>
    </location>
</feature>
<dbReference type="Pfam" id="PF08325">
    <property type="entry name" value="WLM"/>
    <property type="match status" value="1"/>
</dbReference>
<feature type="compositionally biased region" description="Basic residues" evidence="1">
    <location>
        <begin position="179"/>
        <end position="189"/>
    </location>
</feature>
<feature type="compositionally biased region" description="Basic and acidic residues" evidence="1">
    <location>
        <begin position="279"/>
        <end position="289"/>
    </location>
</feature>
<feature type="region of interest" description="Disordered" evidence="1">
    <location>
        <begin position="506"/>
        <end position="543"/>
    </location>
</feature>
<feature type="region of interest" description="Disordered" evidence="1">
    <location>
        <begin position="367"/>
        <end position="428"/>
    </location>
</feature>
<dbReference type="OrthoDB" id="447842at2759"/>
<reference evidence="3" key="1">
    <citation type="journal article" date="2020" name="Stud. Mycol.">
        <title>101 Dothideomycetes genomes: a test case for predicting lifestyles and emergence of pathogens.</title>
        <authorList>
            <person name="Haridas S."/>
            <person name="Albert R."/>
            <person name="Binder M."/>
            <person name="Bloem J."/>
            <person name="Labutti K."/>
            <person name="Salamov A."/>
            <person name="Andreopoulos B."/>
            <person name="Baker S."/>
            <person name="Barry K."/>
            <person name="Bills G."/>
            <person name="Bluhm B."/>
            <person name="Cannon C."/>
            <person name="Castanera R."/>
            <person name="Culley D."/>
            <person name="Daum C."/>
            <person name="Ezra D."/>
            <person name="Gonzalez J."/>
            <person name="Henrissat B."/>
            <person name="Kuo A."/>
            <person name="Liang C."/>
            <person name="Lipzen A."/>
            <person name="Lutzoni F."/>
            <person name="Magnuson J."/>
            <person name="Mondo S."/>
            <person name="Nolan M."/>
            <person name="Ohm R."/>
            <person name="Pangilinan J."/>
            <person name="Park H.-J."/>
            <person name="Ramirez L."/>
            <person name="Alfaro M."/>
            <person name="Sun H."/>
            <person name="Tritt A."/>
            <person name="Yoshinaga Y."/>
            <person name="Zwiers L.-H."/>
            <person name="Turgeon B."/>
            <person name="Goodwin S."/>
            <person name="Spatafora J."/>
            <person name="Crous P."/>
            <person name="Grigoriev I."/>
        </authorList>
    </citation>
    <scope>NUCLEOTIDE SEQUENCE</scope>
    <source>
        <strain evidence="3">CBS 116435</strain>
    </source>
</reference>
<feature type="domain" description="WLM" evidence="2">
    <location>
        <begin position="10"/>
        <end position="268"/>
    </location>
</feature>
<dbReference type="PROSITE" id="PS51397">
    <property type="entry name" value="WLM"/>
    <property type="match status" value="1"/>
</dbReference>
<evidence type="ECO:0000313" key="4">
    <source>
        <dbReference type="Proteomes" id="UP000799441"/>
    </source>
</evidence>
<evidence type="ECO:0000256" key="1">
    <source>
        <dbReference type="SAM" id="MobiDB-lite"/>
    </source>
</evidence>
<protein>
    <submittedName>
        <fullName evidence="3">WLM-domain-containing protein</fullName>
    </submittedName>
</protein>
<dbReference type="EMBL" id="MU003839">
    <property type="protein sequence ID" value="KAF2717654.1"/>
    <property type="molecule type" value="Genomic_DNA"/>
</dbReference>
<feature type="compositionally biased region" description="Basic residues" evidence="1">
    <location>
        <begin position="239"/>
        <end position="256"/>
    </location>
</feature>
<feature type="region of interest" description="Disordered" evidence="1">
    <location>
        <begin position="170"/>
        <end position="257"/>
    </location>
</feature>
<proteinExistence type="predicted"/>
<sequence>MPLGFQRLNERHQRPNTLINFIKPLPSSASTSSGNEALTSHAFLERIAAQCYPVMHANHISVMSLEEYPPNPEFLGRNFNAGEVIQLVLKDKRGNWLSFRFVQMVMMHELAHCKQMNHSRAFWGVRNAFAEEMKGLWGKGYLGEGVWGRGRQLENGTFVGDGRIPEREDVPEHLCGGTYRRRGRKRKRNGQSNANADGEKLSYAKRQQRRIARKFGVHGEGSTVGDDELLRGALESGPGKKRGQGKPKVAKSKRGRDLRAAAALARFEAAQNHQRQMKLKTEIKDEANRETSPSIKTEPLDEDDIETESEGYDSDGTEDLASIKNEIDIPTDSGLIRVCGDDNEEDNKDINHEMDELRQMNQEIPLHHTPQSKPASSASARRAEALQKQDAASASPSSGPTELDQTSLQQGQVREQANDKGLPSTADSLQSSADCPVCSLTNIPTSPTCAACSHVLRPDLIVSSWRCQSDACRDSLYVNAGDVGLCGICGARAPERSSKHLINSARVGGRGRNKERGKSSSQGVQAPGERLMGVTGEELLRWD</sequence>
<dbReference type="InterPro" id="IPR053136">
    <property type="entry name" value="UTP_pyrophosphatase-like"/>
</dbReference>
<dbReference type="InterPro" id="IPR013536">
    <property type="entry name" value="WLM_dom"/>
</dbReference>
<dbReference type="PANTHER" id="PTHR30399:SF1">
    <property type="entry name" value="UTP PYROPHOSPHATASE"/>
    <property type="match status" value="1"/>
</dbReference>
<dbReference type="AlphaFoldDB" id="A0A9P4Q0U3"/>
<comment type="caution">
    <text evidence="3">The sequence shown here is derived from an EMBL/GenBank/DDBJ whole genome shotgun (WGS) entry which is preliminary data.</text>
</comment>
<evidence type="ECO:0000259" key="2">
    <source>
        <dbReference type="PROSITE" id="PS51397"/>
    </source>
</evidence>
<dbReference type="PANTHER" id="PTHR30399">
    <property type="entry name" value="UNCHARACTERIZED PROTEIN YGJP"/>
    <property type="match status" value="1"/>
</dbReference>